<gene>
    <name evidence="2" type="ORF">OFA60_06950</name>
</gene>
<dbReference type="EMBL" id="CP113787">
    <property type="protein sequence ID" value="WAL41819.1"/>
    <property type="molecule type" value="Genomic_DNA"/>
</dbReference>
<dbReference type="RefSeq" id="WP_143227526.1">
    <property type="nucleotide sequence ID" value="NZ_CP113787.1"/>
</dbReference>
<feature type="transmembrane region" description="Helical" evidence="1">
    <location>
        <begin position="132"/>
        <end position="153"/>
    </location>
</feature>
<organism evidence="2 3">
    <name type="scientific">Actinomyces naeslundii</name>
    <dbReference type="NCBI Taxonomy" id="1655"/>
    <lineage>
        <taxon>Bacteria</taxon>
        <taxon>Bacillati</taxon>
        <taxon>Actinomycetota</taxon>
        <taxon>Actinomycetes</taxon>
        <taxon>Actinomycetales</taxon>
        <taxon>Actinomycetaceae</taxon>
        <taxon>Actinomyces</taxon>
    </lineage>
</organism>
<feature type="transmembrane region" description="Helical" evidence="1">
    <location>
        <begin position="160"/>
        <end position="177"/>
    </location>
</feature>
<feature type="transmembrane region" description="Helical" evidence="1">
    <location>
        <begin position="20"/>
        <end position="38"/>
    </location>
</feature>
<protein>
    <submittedName>
        <fullName evidence="2">Uncharacterized protein</fullName>
    </submittedName>
</protein>
<feature type="transmembrane region" description="Helical" evidence="1">
    <location>
        <begin position="44"/>
        <end position="68"/>
    </location>
</feature>
<evidence type="ECO:0000313" key="3">
    <source>
        <dbReference type="Proteomes" id="UP001163127"/>
    </source>
</evidence>
<accession>A0AA47FFY1</accession>
<sequence>MIADTWRHWKYLHDGTAVRYWIWGLLLIALINSFGRSWMWNYEWLWAMDTLAFSSVFLVPLCAGISAYEIGNLSKARDLHSTSPRAVTSLLRIGALVWLAAVAVVIISAFAIGGRVYYQIHELPRASDFLSLLPLLTSLAIGCAVGILGGWFTSSRMTPGIVALGVFAIIMAGYIAGGQTSAALVSVGGATGSLVGLRLSISFLLWQCAFYFALTVAVLWVIKIRMDSVKRWHRGVTIACVALPLALALAVPNSGERFQRVPEKNVVCSGSRPQICLANEYASQTSSIRAHLEPYFVAFSEAGIEKPSRVVQAGLQEQKDDLQVESLDLVAPDSQRIKGSLVTWLDRNGCSTWGGDEADDPARVIWDWLGLRGEGSSTRVAPNVDLRSMTVEQQNEALRNAVHQLEQCKQR</sequence>
<name>A0AA47FFY1_ACTNA</name>
<keyword evidence="1" id="KW-0472">Membrane</keyword>
<evidence type="ECO:0000256" key="1">
    <source>
        <dbReference type="SAM" id="Phobius"/>
    </source>
</evidence>
<keyword evidence="1" id="KW-0812">Transmembrane</keyword>
<feature type="transmembrane region" description="Helical" evidence="1">
    <location>
        <begin position="197"/>
        <end position="222"/>
    </location>
</feature>
<feature type="transmembrane region" description="Helical" evidence="1">
    <location>
        <begin position="89"/>
        <end position="112"/>
    </location>
</feature>
<proteinExistence type="predicted"/>
<reference evidence="2" key="1">
    <citation type="submission" date="2022-11" db="EMBL/GenBank/DDBJ databases">
        <title>Dental biofilm bacteria. Genome sequencing and assembly.</title>
        <authorList>
            <person name="Robertsson C."/>
        </authorList>
    </citation>
    <scope>NUCLEOTIDE SEQUENCE</scope>
    <source>
        <strain evidence="2">CW</strain>
    </source>
</reference>
<evidence type="ECO:0000313" key="2">
    <source>
        <dbReference type="EMBL" id="WAL41819.1"/>
    </source>
</evidence>
<keyword evidence="1" id="KW-1133">Transmembrane helix</keyword>
<dbReference type="Proteomes" id="UP001163127">
    <property type="component" value="Chromosome"/>
</dbReference>
<feature type="transmembrane region" description="Helical" evidence="1">
    <location>
        <begin position="234"/>
        <end position="251"/>
    </location>
</feature>
<dbReference type="AlphaFoldDB" id="A0AA47FFY1"/>